<dbReference type="Pfam" id="PF01345">
    <property type="entry name" value="DUF11"/>
    <property type="match status" value="1"/>
</dbReference>
<keyword evidence="1" id="KW-0812">Transmembrane</keyword>
<reference evidence="4 5" key="1">
    <citation type="submission" date="2018-02" db="EMBL/GenBank/DDBJ databases">
        <title>Genomic Encyclopedia of Archaeal and Bacterial Type Strains, Phase II (KMG-II): from individual species to whole genera.</title>
        <authorList>
            <person name="Goeker M."/>
        </authorList>
    </citation>
    <scope>NUCLEOTIDE SEQUENCE [LARGE SCALE GENOMIC DNA]</scope>
    <source>
        <strain evidence="4 5">YU 961-1</strain>
    </source>
</reference>
<evidence type="ECO:0000313" key="4">
    <source>
        <dbReference type="EMBL" id="PPK62567.1"/>
    </source>
</evidence>
<keyword evidence="2" id="KW-0732">Signal</keyword>
<feature type="transmembrane region" description="Helical" evidence="1">
    <location>
        <begin position="162"/>
        <end position="179"/>
    </location>
</feature>
<feature type="signal peptide" evidence="2">
    <location>
        <begin position="1"/>
        <end position="18"/>
    </location>
</feature>
<keyword evidence="5" id="KW-1185">Reference proteome</keyword>
<dbReference type="NCBIfam" id="TIGR01451">
    <property type="entry name" value="B_ant_repeat"/>
    <property type="match status" value="1"/>
</dbReference>
<feature type="chain" id="PRO_5038471151" evidence="2">
    <location>
        <begin position="19"/>
        <end position="200"/>
    </location>
</feature>
<keyword evidence="1" id="KW-1133">Transmembrane helix</keyword>
<keyword evidence="1" id="KW-0472">Membrane</keyword>
<sequence length="200" mass="20383">MIATAFLSAALLASPPVAGEGEANVAAAPVLSISVDNARADAAAGDRMTYTLRLRNLGTVDVTDLRLTQSVPAGLRFDTAEPAGTAAGSGVSWQVDIEPAGETVIHSTMTVLESDAGQPRAATVACARTADEAPPLVCASHSARLRGEAGSADDSWANRNRWYLAGGVFLLAGIALFVVRVRGSAIGADDAAGNGNEDNH</sequence>
<comment type="caution">
    <text evidence="4">The sequence shown here is derived from an EMBL/GenBank/DDBJ whole genome shotgun (WGS) entry which is preliminary data.</text>
</comment>
<dbReference type="InterPro" id="IPR001434">
    <property type="entry name" value="OmcB-like_DUF11"/>
</dbReference>
<feature type="domain" description="DUF11" evidence="3">
    <location>
        <begin position="32"/>
        <end position="117"/>
    </location>
</feature>
<dbReference type="AlphaFoldDB" id="A0A2S6GCI8"/>
<dbReference type="OrthoDB" id="3706681at2"/>
<evidence type="ECO:0000259" key="3">
    <source>
        <dbReference type="Pfam" id="PF01345"/>
    </source>
</evidence>
<dbReference type="InterPro" id="IPR047589">
    <property type="entry name" value="DUF11_rpt"/>
</dbReference>
<gene>
    <name evidence="4" type="ORF">CLV40_13429</name>
</gene>
<evidence type="ECO:0000313" key="5">
    <source>
        <dbReference type="Proteomes" id="UP000239203"/>
    </source>
</evidence>
<protein>
    <submittedName>
        <fullName evidence="4">Putative repeat protein (TIGR01451 family)</fullName>
    </submittedName>
</protein>
<organism evidence="4 5">
    <name type="scientific">Actinokineospora auranticolor</name>
    <dbReference type="NCBI Taxonomy" id="155976"/>
    <lineage>
        <taxon>Bacteria</taxon>
        <taxon>Bacillati</taxon>
        <taxon>Actinomycetota</taxon>
        <taxon>Actinomycetes</taxon>
        <taxon>Pseudonocardiales</taxon>
        <taxon>Pseudonocardiaceae</taxon>
        <taxon>Actinokineospora</taxon>
    </lineage>
</organism>
<dbReference type="Proteomes" id="UP000239203">
    <property type="component" value="Unassembled WGS sequence"/>
</dbReference>
<proteinExistence type="predicted"/>
<evidence type="ECO:0000256" key="1">
    <source>
        <dbReference type="SAM" id="Phobius"/>
    </source>
</evidence>
<dbReference type="EMBL" id="PTIX01000034">
    <property type="protein sequence ID" value="PPK62567.1"/>
    <property type="molecule type" value="Genomic_DNA"/>
</dbReference>
<name>A0A2S6GCI8_9PSEU</name>
<accession>A0A2S6GCI8</accession>
<dbReference type="RefSeq" id="WP_104483162.1">
    <property type="nucleotide sequence ID" value="NZ_CP154825.1"/>
</dbReference>
<evidence type="ECO:0000256" key="2">
    <source>
        <dbReference type="SAM" id="SignalP"/>
    </source>
</evidence>